<comment type="caution">
    <text evidence="2">The sequence shown here is derived from an EMBL/GenBank/DDBJ whole genome shotgun (WGS) entry which is preliminary data.</text>
</comment>
<dbReference type="NCBIfam" id="TIGR01571">
    <property type="entry name" value="A_thal_Cys_rich"/>
    <property type="match status" value="1"/>
</dbReference>
<evidence type="ECO:0000313" key="2">
    <source>
        <dbReference type="EMBL" id="KAK9170619.1"/>
    </source>
</evidence>
<feature type="transmembrane region" description="Helical" evidence="1">
    <location>
        <begin position="98"/>
        <end position="128"/>
    </location>
</feature>
<dbReference type="AlphaFoldDB" id="A0AAP0Q932"/>
<name>A0AAP0Q932_9MAGN</name>
<reference evidence="2 3" key="1">
    <citation type="submission" date="2024-01" db="EMBL/GenBank/DDBJ databases">
        <title>Genome assemblies of Stephania.</title>
        <authorList>
            <person name="Yang L."/>
        </authorList>
    </citation>
    <scope>NUCLEOTIDE SEQUENCE [LARGE SCALE GENOMIC DNA]</scope>
    <source>
        <strain evidence="2">YNDBR</strain>
        <tissue evidence="2">Leaf</tissue>
    </source>
</reference>
<evidence type="ECO:0000313" key="3">
    <source>
        <dbReference type="Proteomes" id="UP001420932"/>
    </source>
</evidence>
<dbReference type="Pfam" id="PF04749">
    <property type="entry name" value="PLAC8"/>
    <property type="match status" value="1"/>
</dbReference>
<organism evidence="2 3">
    <name type="scientific">Stephania yunnanensis</name>
    <dbReference type="NCBI Taxonomy" id="152371"/>
    <lineage>
        <taxon>Eukaryota</taxon>
        <taxon>Viridiplantae</taxon>
        <taxon>Streptophyta</taxon>
        <taxon>Embryophyta</taxon>
        <taxon>Tracheophyta</taxon>
        <taxon>Spermatophyta</taxon>
        <taxon>Magnoliopsida</taxon>
        <taxon>Ranunculales</taxon>
        <taxon>Menispermaceae</taxon>
        <taxon>Menispermoideae</taxon>
        <taxon>Cissampelideae</taxon>
        <taxon>Stephania</taxon>
    </lineage>
</organism>
<gene>
    <name evidence="2" type="ORF">Syun_002759</name>
</gene>
<evidence type="ECO:0000256" key="1">
    <source>
        <dbReference type="SAM" id="Phobius"/>
    </source>
</evidence>
<keyword evidence="3" id="KW-1185">Reference proteome</keyword>
<keyword evidence="1" id="KW-0812">Transmembrane</keyword>
<dbReference type="EMBL" id="JBBNAF010000001">
    <property type="protein sequence ID" value="KAK9170619.1"/>
    <property type="molecule type" value="Genomic_DNA"/>
</dbReference>
<dbReference type="PANTHER" id="PTHR15907">
    <property type="entry name" value="DUF614 FAMILY PROTEIN-RELATED"/>
    <property type="match status" value="1"/>
</dbReference>
<dbReference type="InterPro" id="IPR006461">
    <property type="entry name" value="PLAC_motif_containing"/>
</dbReference>
<proteinExistence type="predicted"/>
<accession>A0AAP0Q932</accession>
<protein>
    <submittedName>
        <fullName evidence="2">Uncharacterized protein</fullName>
    </submittedName>
</protein>
<keyword evidence="1" id="KW-0472">Membrane</keyword>
<sequence>MEGRGSSHGQTHYRHALYVHTTMSGVDFDLGFVLWMAKAHGHGDRRRSFAQWNSGICACCDDPQSCCIGLLCPCYVYGRNAEILGSGSFVGSCLAHCILWGGSTALCCLVTDGILLGLSGCVVGGYAYRYRRALRSKYNLPEEPCGDFTTHACCHLCAICQEYREIPEATGSFYLRYLHILLRPPTTKTAELNASQAEISQVPPRPEPS</sequence>
<keyword evidence="1" id="KW-1133">Transmembrane helix</keyword>
<dbReference type="Proteomes" id="UP001420932">
    <property type="component" value="Unassembled WGS sequence"/>
</dbReference>